<dbReference type="RefSeq" id="WP_212609250.1">
    <property type="nucleotide sequence ID" value="NZ_CP073910.1"/>
</dbReference>
<dbReference type="InterPro" id="IPR036736">
    <property type="entry name" value="ACP-like_sf"/>
</dbReference>
<dbReference type="InterPro" id="IPR036291">
    <property type="entry name" value="NAD(P)-bd_dom_sf"/>
</dbReference>
<dbReference type="Pfam" id="PF00550">
    <property type="entry name" value="PP-binding"/>
    <property type="match status" value="1"/>
</dbReference>
<evidence type="ECO:0000259" key="5">
    <source>
        <dbReference type="PROSITE" id="PS50075"/>
    </source>
</evidence>
<dbReference type="NCBIfam" id="TIGR01746">
    <property type="entry name" value="Thioester-redct"/>
    <property type="match status" value="1"/>
</dbReference>
<dbReference type="Gene3D" id="3.40.50.12780">
    <property type="entry name" value="N-terminal domain of ligase-like"/>
    <property type="match status" value="1"/>
</dbReference>
<dbReference type="InterPro" id="IPR013120">
    <property type="entry name" value="FAR_NAD-bd"/>
</dbReference>
<evidence type="ECO:0000313" key="7">
    <source>
        <dbReference type="Proteomes" id="UP000681425"/>
    </source>
</evidence>
<accession>A0A975K755</accession>
<dbReference type="InterPro" id="IPR009081">
    <property type="entry name" value="PP-bd_ACP"/>
</dbReference>
<name>A0A975K755_9SPHN</name>
<dbReference type="InterPro" id="IPR042099">
    <property type="entry name" value="ANL_N_sf"/>
</dbReference>
<evidence type="ECO:0000256" key="3">
    <source>
        <dbReference type="ARBA" id="ARBA00022741"/>
    </source>
</evidence>
<dbReference type="Proteomes" id="UP000681425">
    <property type="component" value="Chromosome"/>
</dbReference>
<dbReference type="CDD" id="cd05235">
    <property type="entry name" value="SDR_e1"/>
    <property type="match status" value="1"/>
</dbReference>
<evidence type="ECO:0000256" key="4">
    <source>
        <dbReference type="ARBA" id="ARBA00022840"/>
    </source>
</evidence>
<feature type="domain" description="Carrier" evidence="5">
    <location>
        <begin position="277"/>
        <end position="352"/>
    </location>
</feature>
<keyword evidence="3" id="KW-0547">Nucleotide-binding</keyword>
<dbReference type="EMBL" id="CP073910">
    <property type="protein sequence ID" value="QUT05732.1"/>
    <property type="molecule type" value="Genomic_DNA"/>
</dbReference>
<evidence type="ECO:0000256" key="2">
    <source>
        <dbReference type="ARBA" id="ARBA00022553"/>
    </source>
</evidence>
<evidence type="ECO:0000256" key="1">
    <source>
        <dbReference type="ARBA" id="ARBA00022450"/>
    </source>
</evidence>
<reference evidence="6" key="1">
    <citation type="submission" date="2021-04" db="EMBL/GenBank/DDBJ databases">
        <title>Isolation of p-tert-butylphenol degrading bacteria Sphingobium phenoxybenzoativorans Tas13 from active sludge.</title>
        <authorList>
            <person name="Li Y."/>
        </authorList>
    </citation>
    <scope>NUCLEOTIDE SEQUENCE</scope>
    <source>
        <strain evidence="6">Tas13</strain>
    </source>
</reference>
<gene>
    <name evidence="6" type="ORF">KFK14_22780</name>
</gene>
<dbReference type="PROSITE" id="PS50075">
    <property type="entry name" value="CARRIER"/>
    <property type="match status" value="1"/>
</dbReference>
<proteinExistence type="predicted"/>
<dbReference type="SUPFAM" id="SSF51735">
    <property type="entry name" value="NAD(P)-binding Rossmann-fold domains"/>
    <property type="match status" value="1"/>
</dbReference>
<dbReference type="InterPro" id="IPR010080">
    <property type="entry name" value="Thioester_reductase-like_dom"/>
</dbReference>
<dbReference type="PANTHER" id="PTHR43272">
    <property type="entry name" value="LONG-CHAIN-FATTY-ACID--COA LIGASE"/>
    <property type="match status" value="1"/>
</dbReference>
<dbReference type="Gene3D" id="1.10.1200.10">
    <property type="entry name" value="ACP-like"/>
    <property type="match status" value="1"/>
</dbReference>
<dbReference type="Gene3D" id="3.40.50.720">
    <property type="entry name" value="NAD(P)-binding Rossmann-like Domain"/>
    <property type="match status" value="1"/>
</dbReference>
<dbReference type="PANTHER" id="PTHR43272:SF33">
    <property type="entry name" value="AMP-BINDING DOMAIN-CONTAINING PROTEIN-RELATED"/>
    <property type="match status" value="1"/>
</dbReference>
<dbReference type="GO" id="GO:0016020">
    <property type="term" value="C:membrane"/>
    <property type="evidence" value="ECO:0007669"/>
    <property type="project" value="TreeGrafter"/>
</dbReference>
<keyword evidence="1" id="KW-0596">Phosphopantetheine</keyword>
<dbReference type="AlphaFoldDB" id="A0A975K755"/>
<dbReference type="GO" id="GO:0004467">
    <property type="term" value="F:long-chain fatty acid-CoA ligase activity"/>
    <property type="evidence" value="ECO:0007669"/>
    <property type="project" value="TreeGrafter"/>
</dbReference>
<dbReference type="SUPFAM" id="SSF47336">
    <property type="entry name" value="ACP-like"/>
    <property type="match status" value="1"/>
</dbReference>
<organism evidence="6 7">
    <name type="scientific">Sphingobium phenoxybenzoativorans</name>
    <dbReference type="NCBI Taxonomy" id="1592790"/>
    <lineage>
        <taxon>Bacteria</taxon>
        <taxon>Pseudomonadati</taxon>
        <taxon>Pseudomonadota</taxon>
        <taxon>Alphaproteobacteria</taxon>
        <taxon>Sphingomonadales</taxon>
        <taxon>Sphingomonadaceae</taxon>
        <taxon>Sphingobium</taxon>
    </lineage>
</organism>
<dbReference type="Pfam" id="PF07993">
    <property type="entry name" value="NAD_binding_4"/>
    <property type="match status" value="1"/>
</dbReference>
<evidence type="ECO:0000313" key="6">
    <source>
        <dbReference type="EMBL" id="QUT05732.1"/>
    </source>
</evidence>
<dbReference type="SUPFAM" id="SSF56801">
    <property type="entry name" value="Acetyl-CoA synthetase-like"/>
    <property type="match status" value="1"/>
</dbReference>
<sequence>MLGGRLLSCNFGSAPIAPDLREFIETCMGVPLDEYFAITETVSILRNGRAMKPPVIDIKLIDVPELGYFTTDKPHPRGEMLVKTNSLMLGYYKRPEATEKAIDKDNYYHTGDIMAEDQPGHYVYVDRRNNVQKLAQGEFVAISHLEGVFNNGHPIMSQVFLYGSSSRSYLLAVIVPNRAVLDDMGIAGDDAAIRAEIRKALQEIARNEKLNAYEVPRDFILEHEPFSTTNGLLAGVGKYARPNLKAHYGPRLEQFYDDIAAAQAGELKALRSQGRDAPVLETVVKAIQATLGIEKVDPSKPANFSELGGDSLSALTCSLLLEEIFDVEVPSDVINNPAGSLQQIADYITRMLSGAGNRATFASVHGRGATEIAASDLKLEKFIDAETLAGAGAIAPPSDNPQCILITGANGYLGRFLCLEWLERMAAAGGRVISIVRGRDNEAARKRLAAAYESDPDLKRHFDTLAAGRLEVIAGDLAEPRLGLGDPDWSRLADTVDLIVHPGALVNHVLPYAQMFAANVAGTAELIRLAVTGRMKPIHNVSTQVVAAMPGGSMLAEDADVRAATPVRTLNSEAYADGYNHSKWAGEVLLREAHDALGLPVAVFRSDMIMAHSRYRGQLNASDLLTRLFLSVALTGLVPRSFYRASETKAHFDGLPVDFIAKSIAAIGPESTQGYRTFHVANAHDDGISLDTFMDWIAEAGHPVVRVDGHEEWYHRFETALKALPEDKRAHSSIPLLQLLREPLPAASGSDIPSGRFTDAVRKADQDVPHLSQALIRKYLDDLHALNIL</sequence>
<protein>
    <submittedName>
        <fullName evidence="6">Thioester reductase domain-containing protein</fullName>
    </submittedName>
</protein>
<keyword evidence="4" id="KW-0067">ATP-binding</keyword>
<keyword evidence="7" id="KW-1185">Reference proteome</keyword>
<keyword evidence="2" id="KW-0597">Phosphoprotein</keyword>
<dbReference type="KEGG" id="spph:KFK14_22780"/>
<dbReference type="GO" id="GO:0005524">
    <property type="term" value="F:ATP binding"/>
    <property type="evidence" value="ECO:0007669"/>
    <property type="project" value="UniProtKB-KW"/>
</dbReference>